<dbReference type="HAMAP" id="MF_00269">
    <property type="entry name" value="Tpx"/>
    <property type="match status" value="1"/>
</dbReference>
<dbReference type="PANTHER" id="PTHR43110">
    <property type="entry name" value="THIOL PEROXIDASE"/>
    <property type="match status" value="1"/>
</dbReference>
<keyword evidence="1 6" id="KW-0575">Peroxidase</keyword>
<keyword evidence="9" id="KW-1185">Reference proteome</keyword>
<dbReference type="InterPro" id="IPR036249">
    <property type="entry name" value="Thioredoxin-like_sf"/>
</dbReference>
<evidence type="ECO:0000256" key="5">
    <source>
        <dbReference type="ARBA" id="ARBA00023284"/>
    </source>
</evidence>
<proteinExistence type="inferred from homology"/>
<dbReference type="PROSITE" id="PS01265">
    <property type="entry name" value="TPX"/>
    <property type="match status" value="1"/>
</dbReference>
<evidence type="ECO:0000259" key="7">
    <source>
        <dbReference type="PROSITE" id="PS51352"/>
    </source>
</evidence>
<evidence type="ECO:0000256" key="1">
    <source>
        <dbReference type="ARBA" id="ARBA00022559"/>
    </source>
</evidence>
<dbReference type="Pfam" id="PF08534">
    <property type="entry name" value="Redoxin"/>
    <property type="match status" value="1"/>
</dbReference>
<dbReference type="InterPro" id="IPR013766">
    <property type="entry name" value="Thioredoxin_domain"/>
</dbReference>
<dbReference type="GO" id="GO:0008379">
    <property type="term" value="F:thioredoxin peroxidase activity"/>
    <property type="evidence" value="ECO:0007669"/>
    <property type="project" value="UniProtKB-UniRule"/>
</dbReference>
<evidence type="ECO:0000313" key="8">
    <source>
        <dbReference type="EMBL" id="AGY92284.1"/>
    </source>
</evidence>
<feature type="disulfide bond" description="Redox-active" evidence="6">
    <location>
        <begin position="77"/>
        <end position="111"/>
    </location>
</feature>
<feature type="domain" description="Thioredoxin" evidence="7">
    <location>
        <begin position="35"/>
        <end position="186"/>
    </location>
</feature>
<dbReference type="STRING" id="1335757.SPICUR_06595"/>
<dbReference type="EMBL" id="CP005990">
    <property type="protein sequence ID" value="AGY92284.1"/>
    <property type="molecule type" value="Genomic_DNA"/>
</dbReference>
<dbReference type="HOGENOM" id="CLU_042529_12_2_6"/>
<evidence type="ECO:0000256" key="6">
    <source>
        <dbReference type="HAMAP-Rule" id="MF_00269"/>
    </source>
</evidence>
<evidence type="ECO:0000313" key="9">
    <source>
        <dbReference type="Proteomes" id="UP000017640"/>
    </source>
</evidence>
<comment type="subunit">
    <text evidence="6">Homodimer.</text>
</comment>
<sequence length="186" mass="19954">MGPIAHAASTAVNGEHDMTTITRRGETVHINGDLPAVGSPAPDFKLTRKDLSDVSLADYAGLRKVLSIVPSLDTPTCAMSARQFNQRAAALENTVVLNISADLPFAMARFCEIEGIEAVEALSMMRDRRFATDYGILQVDGPMAGLTARAVLVLDTHDVVVYRDLVPEIRQEPDYDAALAALESAG</sequence>
<dbReference type="SUPFAM" id="SSF52833">
    <property type="entry name" value="Thioredoxin-like"/>
    <property type="match status" value="1"/>
</dbReference>
<keyword evidence="2 6" id="KW-0049">Antioxidant</keyword>
<comment type="catalytic activity">
    <reaction evidence="6">
        <text>a hydroperoxide + [thioredoxin]-dithiol = an alcohol + [thioredoxin]-disulfide + H2O</text>
        <dbReference type="Rhea" id="RHEA:62620"/>
        <dbReference type="Rhea" id="RHEA-COMP:10698"/>
        <dbReference type="Rhea" id="RHEA-COMP:10700"/>
        <dbReference type="ChEBI" id="CHEBI:15377"/>
        <dbReference type="ChEBI" id="CHEBI:29950"/>
        <dbReference type="ChEBI" id="CHEBI:30879"/>
        <dbReference type="ChEBI" id="CHEBI:35924"/>
        <dbReference type="ChEBI" id="CHEBI:50058"/>
        <dbReference type="EC" id="1.11.1.24"/>
    </reaction>
</comment>
<comment type="similarity">
    <text evidence="6">Belongs to the peroxiredoxin family. Tpx subfamily.</text>
</comment>
<dbReference type="eggNOG" id="COG2077">
    <property type="taxonomic scope" value="Bacteria"/>
</dbReference>
<evidence type="ECO:0000256" key="2">
    <source>
        <dbReference type="ARBA" id="ARBA00022862"/>
    </source>
</evidence>
<gene>
    <name evidence="6" type="primary">tpx</name>
    <name evidence="8" type="ORF">SPICUR_06595</name>
</gene>
<dbReference type="Proteomes" id="UP000017640">
    <property type="component" value="Chromosome"/>
</dbReference>
<keyword evidence="5 6" id="KW-0676">Redox-active center</keyword>
<dbReference type="InterPro" id="IPR013740">
    <property type="entry name" value="Redoxin"/>
</dbReference>
<dbReference type="AlphaFoldDB" id="U5T428"/>
<keyword evidence="3 6" id="KW-0560">Oxidoreductase</keyword>
<dbReference type="KEGG" id="spiu:SPICUR_06595"/>
<dbReference type="InterPro" id="IPR002065">
    <property type="entry name" value="TPX"/>
</dbReference>
<dbReference type="NCBIfam" id="NF001808">
    <property type="entry name" value="PRK00522.1"/>
    <property type="match status" value="1"/>
</dbReference>
<dbReference type="InterPro" id="IPR018219">
    <property type="entry name" value="Tpx_CS"/>
</dbReference>
<dbReference type="PROSITE" id="PS51352">
    <property type="entry name" value="THIOREDOXIN_2"/>
    <property type="match status" value="1"/>
</dbReference>
<feature type="active site" description="Cysteine sulfenic acid (-SOH) intermediate" evidence="6">
    <location>
        <position position="77"/>
    </location>
</feature>
<dbReference type="PANTHER" id="PTHR43110:SF1">
    <property type="entry name" value="THIOL PEROXIDASE"/>
    <property type="match status" value="1"/>
</dbReference>
<dbReference type="PATRIC" id="fig|1335757.3.peg.1290"/>
<name>U5T428_9GAMM</name>
<protein>
    <recommendedName>
        <fullName evidence="6">Thiol peroxidase</fullName>
        <shortName evidence="6">Tpx</shortName>
        <ecNumber evidence="6">1.11.1.24</ecNumber>
    </recommendedName>
    <alternativeName>
        <fullName evidence="6">Peroxiredoxin tpx</fullName>
        <shortName evidence="6">Prx</shortName>
    </alternativeName>
    <alternativeName>
        <fullName evidence="6">Thioredoxin peroxidase</fullName>
    </alternativeName>
    <alternativeName>
        <fullName evidence="6">Thioredoxin-dependent peroxiredoxin</fullName>
    </alternativeName>
</protein>
<accession>U5T428</accession>
<keyword evidence="4 6" id="KW-1015">Disulfide bond</keyword>
<comment type="miscellaneous">
    <text evidence="6">The active site is a conserved redox-active cysteine residue, the peroxidatic cysteine (C(P)), which makes the nucleophilic attack on the peroxide substrate. The peroxide oxidizes the C(P)-SH to cysteine sulfenic acid (C(P)-SOH), which then reacts with another cysteine residue, the resolving cysteine (C(R)), to form a disulfide bridge. The disulfide is subsequently reduced by an appropriate electron donor to complete the catalytic cycle. In this atypical 2-Cys peroxiredoxin, C(R) is present in the same subunit to form an intramolecular disulfide. The disulfide is subsequently reduced by thioredoxin.</text>
</comment>
<evidence type="ECO:0000256" key="4">
    <source>
        <dbReference type="ARBA" id="ARBA00023157"/>
    </source>
</evidence>
<organism evidence="8 9">
    <name type="scientific">Spiribacter curvatus</name>
    <dbReference type="NCBI Taxonomy" id="1335757"/>
    <lineage>
        <taxon>Bacteria</taxon>
        <taxon>Pseudomonadati</taxon>
        <taxon>Pseudomonadota</taxon>
        <taxon>Gammaproteobacteria</taxon>
        <taxon>Chromatiales</taxon>
        <taxon>Ectothiorhodospiraceae</taxon>
        <taxon>Spiribacter</taxon>
    </lineage>
</organism>
<dbReference type="InterPro" id="IPR050455">
    <property type="entry name" value="Tpx_Peroxidase_subfamily"/>
</dbReference>
<dbReference type="Gene3D" id="3.40.30.10">
    <property type="entry name" value="Glutaredoxin"/>
    <property type="match status" value="1"/>
</dbReference>
<dbReference type="CDD" id="cd03014">
    <property type="entry name" value="PRX_Atyp2cys"/>
    <property type="match status" value="1"/>
</dbReference>
<comment type="function">
    <text evidence="6">Thiol-specific peroxidase that catalyzes the reduction of hydrogen peroxide and organic hydroperoxides to water and alcohols, respectively. Plays a role in cell protection against oxidative stress by detoxifying peroxides.</text>
</comment>
<reference evidence="8 9" key="1">
    <citation type="journal article" date="2013" name="BMC Genomics">
        <title>Genomes of "Spiribacter", a streamlined, successful halophilic bacterium.</title>
        <authorList>
            <person name="Lopez-Perez M."/>
            <person name="Ghai R."/>
            <person name="Leon M.J."/>
            <person name="Rodriguez-Olmos A."/>
            <person name="Copa-Patino J.L."/>
            <person name="Soliveri J."/>
            <person name="Sanchez-Porro C."/>
            <person name="Ventosa A."/>
            <person name="Rodriguez-Valera F."/>
        </authorList>
    </citation>
    <scope>NUCLEOTIDE SEQUENCE [LARGE SCALE GENOMIC DNA]</scope>
    <source>
        <strain evidence="8 9">UAH-SP71</strain>
    </source>
</reference>
<evidence type="ECO:0000256" key="3">
    <source>
        <dbReference type="ARBA" id="ARBA00023002"/>
    </source>
</evidence>
<dbReference type="EC" id="1.11.1.24" evidence="6"/>